<name>A0A285J226_9RHOB</name>
<accession>A0A285J226</accession>
<evidence type="ECO:0000313" key="3">
    <source>
        <dbReference type="Proteomes" id="UP000231655"/>
    </source>
</evidence>
<reference evidence="2 3" key="1">
    <citation type="submission" date="2017-09" db="EMBL/GenBank/DDBJ databases">
        <authorList>
            <person name="Ehlers B."/>
            <person name="Leendertz F.H."/>
        </authorList>
    </citation>
    <scope>NUCLEOTIDE SEQUENCE [LARGE SCALE GENOMIC DNA]</scope>
    <source>
        <strain evidence="2 3">CGMCC 1.12662</strain>
    </source>
</reference>
<proteinExistence type="predicted"/>
<keyword evidence="4" id="KW-1185">Reference proteome</keyword>
<evidence type="ECO:0000313" key="4">
    <source>
        <dbReference type="Proteomes" id="UP000231702"/>
    </source>
</evidence>
<keyword evidence="2" id="KW-0808">Transferase</keyword>
<dbReference type="Proteomes" id="UP000231702">
    <property type="component" value="Unassembled WGS sequence"/>
</dbReference>
<organism evidence="2 3">
    <name type="scientific">Pseudooceanicola antarcticus</name>
    <dbReference type="NCBI Taxonomy" id="1247613"/>
    <lineage>
        <taxon>Bacteria</taxon>
        <taxon>Pseudomonadati</taxon>
        <taxon>Pseudomonadota</taxon>
        <taxon>Alphaproteobacteria</taxon>
        <taxon>Rhodobacterales</taxon>
        <taxon>Paracoccaceae</taxon>
        <taxon>Pseudooceanicola</taxon>
    </lineage>
</organism>
<dbReference type="GO" id="GO:0016740">
    <property type="term" value="F:transferase activity"/>
    <property type="evidence" value="ECO:0007669"/>
    <property type="project" value="UniProtKB-KW"/>
</dbReference>
<protein>
    <submittedName>
        <fullName evidence="2">Glycosyl transferase family 2</fullName>
    </submittedName>
    <submittedName>
        <fullName evidence="1">Glycosyltransferase family 2 protein</fullName>
    </submittedName>
</protein>
<dbReference type="Proteomes" id="UP000231655">
    <property type="component" value="Unassembled WGS sequence"/>
</dbReference>
<dbReference type="EMBL" id="OBEA01000005">
    <property type="protein sequence ID" value="SNY54314.1"/>
    <property type="molecule type" value="Genomic_DNA"/>
</dbReference>
<dbReference type="Pfam" id="PF13704">
    <property type="entry name" value="Glyco_tranf_2_4"/>
    <property type="match status" value="1"/>
</dbReference>
<evidence type="ECO:0000313" key="2">
    <source>
        <dbReference type="EMBL" id="SNY54314.1"/>
    </source>
</evidence>
<dbReference type="EMBL" id="PGTD01000015">
    <property type="protein sequence ID" value="PJE29801.1"/>
    <property type="molecule type" value="Genomic_DNA"/>
</dbReference>
<sequence length="325" mass="37021">MTAAANASWALVSTIKAPLEEVLNFAAWHLELGAKRLHIYLDDPEDPAYPILKAHPRIRALRCDDSYWRRVTPKGRPERHQLRQVANASHCYNRKNSHDWLGHIDVDEFLVPEAPVAELLAALPDTCHSARLRPMELLAPEAPGPLLRFRAFSLPLARRHAQTERLYPEFGPWLNGGMLSHVAGKLFLRAGLPQVRFRIHKALSEGTELPEAQEMPQIPLAHLHARSWESWHAHYRFRLARGAYRAELKPMRPAFESSVTLHQLLSTLEEAEGEAGLRRFFTEVCTDRPALRQALAEESLLHEVRMDFARLRASHFPRAGQDVTS</sequence>
<reference evidence="1 4" key="2">
    <citation type="journal article" date="2018" name="Int. J. Syst. Evol. Microbiol.">
        <title>Pseudooceanicola lipolyticus sp. nov., a marine alphaproteobacterium, reclassification of Oceanicola flagellatus as Pseudooceanicola flagellatus comb. nov. and emended description of the genus Pseudooceanicola.</title>
        <authorList>
            <person name="Huang M.-M."/>
            <person name="Guo L.-L."/>
            <person name="Wu Y.-H."/>
            <person name="Lai Q.-L."/>
            <person name="Shao Z.-Z."/>
            <person name="Wang C.-S."/>
            <person name="Wu M."/>
            <person name="Xu X.-W."/>
        </authorList>
    </citation>
    <scope>NUCLEOTIDE SEQUENCE [LARGE SCALE GENOMIC DNA]</scope>
    <source>
        <strain evidence="1 4">Ar-45</strain>
    </source>
</reference>
<dbReference type="RefSeq" id="WP_097146508.1">
    <property type="nucleotide sequence ID" value="NZ_OBEA01000005.1"/>
</dbReference>
<gene>
    <name evidence="1" type="ORF">CVM39_07815</name>
    <name evidence="2" type="ORF">SAMN06297129_2797</name>
</gene>
<evidence type="ECO:0000313" key="1">
    <source>
        <dbReference type="EMBL" id="PJE29801.1"/>
    </source>
</evidence>
<dbReference type="OrthoDB" id="7203640at2"/>
<dbReference type="AlphaFoldDB" id="A0A285J226"/>